<name>A0AAX2QT85_9HYPH</name>
<dbReference type="Gene3D" id="3.30.2020.30">
    <property type="match status" value="1"/>
</dbReference>
<dbReference type="Pfam" id="PF06155">
    <property type="entry name" value="GBBH-like_N"/>
    <property type="match status" value="1"/>
</dbReference>
<sequence length="125" mass="14163">MMSDIWPSELRVSKDRQRLVVTFNDGQSFDLSAELLRVLSPSAEVQGHGPGQKVTVPGKRNVAIISMMPTGNYAVRIGFDDMHDTGIYTWTYLRELGERGPELFSAYEDELREKGMNRDTAEKPR</sequence>
<comment type="caution">
    <text evidence="4">The sequence shown here is derived from an EMBL/GenBank/DDBJ whole genome shotgun (WGS) entry which is preliminary data.</text>
</comment>
<evidence type="ECO:0000256" key="2">
    <source>
        <dbReference type="ARBA" id="ARBA00023004"/>
    </source>
</evidence>
<protein>
    <submittedName>
        <fullName evidence="4">DUF971 family protein</fullName>
    </submittedName>
</protein>
<dbReference type="AlphaFoldDB" id="A0AAX2QT85"/>
<gene>
    <name evidence="4" type="ORF">EV131_101173</name>
</gene>
<evidence type="ECO:0000313" key="5">
    <source>
        <dbReference type="Proteomes" id="UP000295021"/>
    </source>
</evidence>
<dbReference type="InterPro" id="IPR010376">
    <property type="entry name" value="GBBH-like_N"/>
</dbReference>
<reference evidence="4 5" key="1">
    <citation type="submission" date="2019-03" db="EMBL/GenBank/DDBJ databases">
        <title>Genomic Encyclopedia of Type Strains, Phase IV (KMG-V): Genome sequencing to study the core and pangenomes of soil and plant-associated prokaryotes.</title>
        <authorList>
            <person name="Whitman W."/>
        </authorList>
    </citation>
    <scope>NUCLEOTIDE SEQUENCE [LARGE SCALE GENOMIC DNA]</scope>
    <source>
        <strain evidence="4 5">FB403</strain>
    </source>
</reference>
<dbReference type="GO" id="GO:0046872">
    <property type="term" value="F:metal ion binding"/>
    <property type="evidence" value="ECO:0007669"/>
    <property type="project" value="UniProtKB-KW"/>
</dbReference>
<evidence type="ECO:0000256" key="1">
    <source>
        <dbReference type="ARBA" id="ARBA00022723"/>
    </source>
</evidence>
<feature type="domain" description="Gamma-butyrobetaine hydroxylase-like N-terminal" evidence="3">
    <location>
        <begin position="11"/>
        <end position="94"/>
    </location>
</feature>
<evidence type="ECO:0000259" key="3">
    <source>
        <dbReference type="Pfam" id="PF06155"/>
    </source>
</evidence>
<dbReference type="PANTHER" id="PTHR35303:SF5">
    <property type="entry name" value="OS02G0197800 PROTEIN"/>
    <property type="match status" value="1"/>
</dbReference>
<organism evidence="4 5">
    <name type="scientific">Rhizobium laguerreae</name>
    <dbReference type="NCBI Taxonomy" id="1076926"/>
    <lineage>
        <taxon>Bacteria</taxon>
        <taxon>Pseudomonadati</taxon>
        <taxon>Pseudomonadota</taxon>
        <taxon>Alphaproteobacteria</taxon>
        <taxon>Hyphomicrobiales</taxon>
        <taxon>Rhizobiaceae</taxon>
        <taxon>Rhizobium/Agrobacterium group</taxon>
        <taxon>Rhizobium</taxon>
    </lineage>
</organism>
<evidence type="ECO:0000313" key="4">
    <source>
        <dbReference type="EMBL" id="TCU29691.1"/>
    </source>
</evidence>
<dbReference type="Proteomes" id="UP000295021">
    <property type="component" value="Unassembled WGS sequence"/>
</dbReference>
<dbReference type="InterPro" id="IPR038492">
    <property type="entry name" value="GBBH-like_N_sf"/>
</dbReference>
<keyword evidence="1" id="KW-0479">Metal-binding</keyword>
<dbReference type="PANTHER" id="PTHR35303">
    <property type="entry name" value="OS02G0197800 PROTEIN"/>
    <property type="match status" value="1"/>
</dbReference>
<keyword evidence="2" id="KW-0408">Iron</keyword>
<dbReference type="EMBL" id="SMBI01000001">
    <property type="protein sequence ID" value="TCU29691.1"/>
    <property type="molecule type" value="Genomic_DNA"/>
</dbReference>
<accession>A0AAX2QT85</accession>
<proteinExistence type="predicted"/>